<dbReference type="PRINTS" id="PR00344">
    <property type="entry name" value="BCTRLSENSOR"/>
</dbReference>
<dbReference type="PIRSF" id="PIRSF037532">
    <property type="entry name" value="STHK_NtrY"/>
    <property type="match status" value="1"/>
</dbReference>
<evidence type="ECO:0000256" key="1">
    <source>
        <dbReference type="ARBA" id="ARBA00000085"/>
    </source>
</evidence>
<evidence type="ECO:0000256" key="8">
    <source>
        <dbReference type="ARBA" id="ARBA00022840"/>
    </source>
</evidence>
<feature type="domain" description="HAMP" evidence="13">
    <location>
        <begin position="323"/>
        <end position="375"/>
    </location>
</feature>
<dbReference type="Gene3D" id="3.30.565.10">
    <property type="entry name" value="Histidine kinase-like ATPase, C-terminal domain"/>
    <property type="match status" value="1"/>
</dbReference>
<dbReference type="PANTHER" id="PTHR43065">
    <property type="entry name" value="SENSOR HISTIDINE KINASE"/>
    <property type="match status" value="1"/>
</dbReference>
<dbReference type="InterPro" id="IPR036097">
    <property type="entry name" value="HisK_dim/P_sf"/>
</dbReference>
<reference evidence="14 15" key="1">
    <citation type="submission" date="2017-06" db="EMBL/GenBank/DDBJ databases">
        <title>Reclassification of a Polynucleobacter cosmopolitanus strain isolated from tropical Lake Victoria as Polynucleobacter victoriensis comb. nov.</title>
        <authorList>
            <person name="Hahn M.W."/>
        </authorList>
    </citation>
    <scope>NUCLEOTIDE SEQUENCE [LARGE SCALE GENOMIC DNA]</scope>
    <source>
        <strain evidence="14 15">MWH-MoIso2</strain>
    </source>
</reference>
<dbReference type="CDD" id="cd00082">
    <property type="entry name" value="HisKA"/>
    <property type="match status" value="1"/>
</dbReference>
<name>A0A229FVC1_9BURK</name>
<dbReference type="InterPro" id="IPR003661">
    <property type="entry name" value="HisK_dim/P_dom"/>
</dbReference>
<dbReference type="Pfam" id="PF00672">
    <property type="entry name" value="HAMP"/>
    <property type="match status" value="1"/>
</dbReference>
<evidence type="ECO:0000259" key="11">
    <source>
        <dbReference type="PROSITE" id="PS50109"/>
    </source>
</evidence>
<dbReference type="OrthoDB" id="9815750at2"/>
<evidence type="ECO:0000256" key="9">
    <source>
        <dbReference type="ARBA" id="ARBA00023012"/>
    </source>
</evidence>
<keyword evidence="5" id="KW-0808">Transferase</keyword>
<accession>A0A229FVC1</accession>
<evidence type="ECO:0000256" key="6">
    <source>
        <dbReference type="ARBA" id="ARBA00022741"/>
    </source>
</evidence>
<feature type="transmembrane region" description="Helical" evidence="10">
    <location>
        <begin position="298"/>
        <end position="321"/>
    </location>
</feature>
<dbReference type="Proteomes" id="UP000215188">
    <property type="component" value="Unassembled WGS sequence"/>
</dbReference>
<dbReference type="PROSITE" id="PS50109">
    <property type="entry name" value="HIS_KIN"/>
    <property type="match status" value="1"/>
</dbReference>
<keyword evidence="15" id="KW-1185">Reference proteome</keyword>
<dbReference type="SMART" id="SM00091">
    <property type="entry name" value="PAS"/>
    <property type="match status" value="1"/>
</dbReference>
<dbReference type="SUPFAM" id="SSF158472">
    <property type="entry name" value="HAMP domain-like"/>
    <property type="match status" value="1"/>
</dbReference>
<evidence type="ECO:0000313" key="14">
    <source>
        <dbReference type="EMBL" id="OXL15894.1"/>
    </source>
</evidence>
<organism evidence="14 15">
    <name type="scientific">Polynucleobacter cosmopolitanus</name>
    <dbReference type="NCBI Taxonomy" id="351345"/>
    <lineage>
        <taxon>Bacteria</taxon>
        <taxon>Pseudomonadati</taxon>
        <taxon>Pseudomonadota</taxon>
        <taxon>Betaproteobacteria</taxon>
        <taxon>Burkholderiales</taxon>
        <taxon>Burkholderiaceae</taxon>
        <taxon>Polynucleobacter</taxon>
    </lineage>
</organism>
<dbReference type="AlphaFoldDB" id="A0A229FVC1"/>
<dbReference type="InterPro" id="IPR036890">
    <property type="entry name" value="HATPase_C_sf"/>
</dbReference>
<dbReference type="SMART" id="SM00304">
    <property type="entry name" value="HAMP"/>
    <property type="match status" value="1"/>
</dbReference>
<keyword evidence="9" id="KW-0902">Two-component regulatory system</keyword>
<keyword evidence="8" id="KW-0067">ATP-binding</keyword>
<evidence type="ECO:0000256" key="5">
    <source>
        <dbReference type="ARBA" id="ARBA00022679"/>
    </source>
</evidence>
<dbReference type="InterPro" id="IPR003660">
    <property type="entry name" value="HAMP_dom"/>
</dbReference>
<dbReference type="SUPFAM" id="SSF47384">
    <property type="entry name" value="Homodimeric domain of signal transducing histidine kinase"/>
    <property type="match status" value="1"/>
</dbReference>
<dbReference type="SMART" id="SM00387">
    <property type="entry name" value="HATPase_c"/>
    <property type="match status" value="1"/>
</dbReference>
<sequence length="747" mass="81758">MMRLLAKPFLIGVVVFLALILLLLLAFASANTSFFDEYFALLFAANVLIGVLFLLVIVALVFNLAMRLRQKYFGSRLIAKLAMFFALVGVLPGAILYGVSLQFVSRSIESWFDVKVERALEAGLQLGRTSIEISRTDLLSKGREIATQIQATSRASGEGALTLLLSRQREQNSLEEITLFGLGSKVVASAGLGFNSSVSEMSQADKLQQAKSVGYFTQTDEPNPELSKKTYTIKLLIPIDNISGGSLGGFNLRAQSEDRYLLLVKNMPESLSNNALAVQSAYIEYQEKALGRSGLRKMYIGTLTITLFLALFIAMALALLLGRQLATPLIMLLKGTKAVAEGDLSPKPELNTGDELGLLTKQFNVMTRQLLEARNLLEDSKTFSESVLSNLTAGVCVLDAEFKLVVSNAGASRIFGTPLDQLIGKGLGGIPRLQEFEAAIKDAFSAHEISSNDQSDHWQKQIILDASSHIDSQHDHGITLLVRGTHLPSGLFIVVFDDISEVITAQRSIAWGDVARRLAHEIKNPLTPIQLSAERIQLKLKEHLAPQQQEFLERSTTTIITQVEAMKQMVNDFRDFAKTPDAQLQELSMNGLVLDVLGLYGGTPVRADLDQACPMIMADATQIRQVIHNLIQNGLDASVEANKGDFSILVKTEFLPYPDSNENDKVGKGIVKLSILDAGTGFAPRILSRAFEPYVTTKAKGTGLGLATVKKIVDEHGARIELRNRMEDNQVIGAEVSIYFNQLVKQS</sequence>
<evidence type="ECO:0000256" key="7">
    <source>
        <dbReference type="ARBA" id="ARBA00022777"/>
    </source>
</evidence>
<dbReference type="Pfam" id="PF02518">
    <property type="entry name" value="HATPase_c"/>
    <property type="match status" value="1"/>
</dbReference>
<keyword evidence="10" id="KW-1133">Transmembrane helix</keyword>
<feature type="domain" description="PAS" evidence="12">
    <location>
        <begin position="380"/>
        <end position="425"/>
    </location>
</feature>
<dbReference type="InterPro" id="IPR005467">
    <property type="entry name" value="His_kinase_dom"/>
</dbReference>
<dbReference type="InterPro" id="IPR004358">
    <property type="entry name" value="Sig_transdc_His_kin-like_C"/>
</dbReference>
<dbReference type="GO" id="GO:0005524">
    <property type="term" value="F:ATP binding"/>
    <property type="evidence" value="ECO:0007669"/>
    <property type="project" value="UniProtKB-KW"/>
</dbReference>
<evidence type="ECO:0000256" key="3">
    <source>
        <dbReference type="ARBA" id="ARBA00012438"/>
    </source>
</evidence>
<dbReference type="Gene3D" id="1.10.287.130">
    <property type="match status" value="1"/>
</dbReference>
<dbReference type="GO" id="GO:0000155">
    <property type="term" value="F:phosphorelay sensor kinase activity"/>
    <property type="evidence" value="ECO:0007669"/>
    <property type="project" value="InterPro"/>
</dbReference>
<keyword evidence="7 14" id="KW-0418">Kinase</keyword>
<dbReference type="RefSeq" id="WP_089514931.1">
    <property type="nucleotide sequence ID" value="NZ_NJGG01000001.1"/>
</dbReference>
<dbReference type="GO" id="GO:0016020">
    <property type="term" value="C:membrane"/>
    <property type="evidence" value="ECO:0007669"/>
    <property type="project" value="UniProtKB-SubCell"/>
</dbReference>
<comment type="caution">
    <text evidence="14">The sequence shown here is derived from an EMBL/GenBank/DDBJ whole genome shotgun (WGS) entry which is preliminary data.</text>
</comment>
<dbReference type="SUPFAM" id="SSF55785">
    <property type="entry name" value="PYP-like sensor domain (PAS domain)"/>
    <property type="match status" value="1"/>
</dbReference>
<evidence type="ECO:0000256" key="4">
    <source>
        <dbReference type="ARBA" id="ARBA00022553"/>
    </source>
</evidence>
<evidence type="ECO:0000313" key="15">
    <source>
        <dbReference type="Proteomes" id="UP000215188"/>
    </source>
</evidence>
<dbReference type="InterPro" id="IPR035965">
    <property type="entry name" value="PAS-like_dom_sf"/>
</dbReference>
<dbReference type="EC" id="2.7.13.3" evidence="3"/>
<comment type="catalytic activity">
    <reaction evidence="1">
        <text>ATP + protein L-histidine = ADP + protein N-phospho-L-histidine.</text>
        <dbReference type="EC" id="2.7.13.3"/>
    </reaction>
</comment>
<keyword evidence="10" id="KW-0812">Transmembrane</keyword>
<gene>
    <name evidence="14" type="ORF">AOC33_02010</name>
</gene>
<comment type="subcellular location">
    <subcellularLocation>
        <location evidence="2">Membrane</location>
    </subcellularLocation>
</comment>
<dbReference type="SMART" id="SM00388">
    <property type="entry name" value="HisKA"/>
    <property type="match status" value="1"/>
</dbReference>
<keyword evidence="10" id="KW-0472">Membrane</keyword>
<dbReference type="SUPFAM" id="SSF55874">
    <property type="entry name" value="ATPase domain of HSP90 chaperone/DNA topoisomerase II/histidine kinase"/>
    <property type="match status" value="1"/>
</dbReference>
<feature type="domain" description="Histidine kinase" evidence="11">
    <location>
        <begin position="517"/>
        <end position="744"/>
    </location>
</feature>
<protein>
    <recommendedName>
        <fullName evidence="3">histidine kinase</fullName>
        <ecNumber evidence="3">2.7.13.3</ecNumber>
    </recommendedName>
</protein>
<keyword evidence="6" id="KW-0547">Nucleotide-binding</keyword>
<dbReference type="PROSITE" id="PS50885">
    <property type="entry name" value="HAMP"/>
    <property type="match status" value="1"/>
</dbReference>
<feature type="transmembrane region" description="Helical" evidence="10">
    <location>
        <begin position="77"/>
        <end position="99"/>
    </location>
</feature>
<evidence type="ECO:0000256" key="2">
    <source>
        <dbReference type="ARBA" id="ARBA00004370"/>
    </source>
</evidence>
<dbReference type="PANTHER" id="PTHR43065:SF10">
    <property type="entry name" value="PEROXIDE STRESS-ACTIVATED HISTIDINE KINASE MAK3"/>
    <property type="match status" value="1"/>
</dbReference>
<dbReference type="CDD" id="cd06225">
    <property type="entry name" value="HAMP"/>
    <property type="match status" value="1"/>
</dbReference>
<dbReference type="PROSITE" id="PS50112">
    <property type="entry name" value="PAS"/>
    <property type="match status" value="1"/>
</dbReference>
<evidence type="ECO:0000259" key="12">
    <source>
        <dbReference type="PROSITE" id="PS50112"/>
    </source>
</evidence>
<feature type="transmembrane region" description="Helical" evidence="10">
    <location>
        <begin position="38"/>
        <end position="65"/>
    </location>
</feature>
<dbReference type="Pfam" id="PF12860">
    <property type="entry name" value="PAS_7"/>
    <property type="match status" value="1"/>
</dbReference>
<dbReference type="InterPro" id="IPR017232">
    <property type="entry name" value="NtrY"/>
</dbReference>
<evidence type="ECO:0000256" key="10">
    <source>
        <dbReference type="SAM" id="Phobius"/>
    </source>
</evidence>
<dbReference type="InterPro" id="IPR003594">
    <property type="entry name" value="HATPase_dom"/>
</dbReference>
<dbReference type="InterPro" id="IPR000014">
    <property type="entry name" value="PAS"/>
</dbReference>
<dbReference type="EMBL" id="NJGG01000001">
    <property type="protein sequence ID" value="OXL15894.1"/>
    <property type="molecule type" value="Genomic_DNA"/>
</dbReference>
<dbReference type="Gene3D" id="6.10.340.10">
    <property type="match status" value="1"/>
</dbReference>
<dbReference type="Gene3D" id="3.30.450.20">
    <property type="entry name" value="PAS domain"/>
    <property type="match status" value="1"/>
</dbReference>
<keyword evidence="4" id="KW-0597">Phosphoprotein</keyword>
<dbReference type="Pfam" id="PF00512">
    <property type="entry name" value="HisKA"/>
    <property type="match status" value="1"/>
</dbReference>
<proteinExistence type="predicted"/>
<evidence type="ECO:0000259" key="13">
    <source>
        <dbReference type="PROSITE" id="PS50885"/>
    </source>
</evidence>